<dbReference type="InterPro" id="IPR000086">
    <property type="entry name" value="NUDIX_hydrolase_dom"/>
</dbReference>
<dbReference type="GO" id="GO:0046872">
    <property type="term" value="F:metal ion binding"/>
    <property type="evidence" value="ECO:0007669"/>
    <property type="project" value="UniProtKB-KW"/>
</dbReference>
<proteinExistence type="predicted"/>
<protein>
    <submittedName>
        <fullName evidence="6">NUDIX hydrolase</fullName>
    </submittedName>
</protein>
<name>A0A5C8PEC1_9HYPH</name>
<keyword evidence="4" id="KW-0460">Magnesium</keyword>
<dbReference type="RefSeq" id="WP_147850150.1">
    <property type="nucleotide sequence ID" value="NZ_VDUZ01000036.1"/>
</dbReference>
<dbReference type="PANTHER" id="PTHR12629">
    <property type="entry name" value="DIPHOSPHOINOSITOL POLYPHOSPHATE PHOSPHOHYDROLASE"/>
    <property type="match status" value="1"/>
</dbReference>
<dbReference type="OrthoDB" id="7066910at2"/>
<dbReference type="EMBL" id="VDUZ01000036">
    <property type="protein sequence ID" value="TXL72123.1"/>
    <property type="molecule type" value="Genomic_DNA"/>
</dbReference>
<dbReference type="InterPro" id="IPR047198">
    <property type="entry name" value="DDP-like_NUDIX"/>
</dbReference>
<evidence type="ECO:0000256" key="2">
    <source>
        <dbReference type="ARBA" id="ARBA00022723"/>
    </source>
</evidence>
<dbReference type="PANTHER" id="PTHR12629:SF0">
    <property type="entry name" value="DIPHOSPHOINOSITOL-POLYPHOSPHATE DIPHOSPHATASE"/>
    <property type="match status" value="1"/>
</dbReference>
<comment type="cofactor">
    <cofactor evidence="1">
        <name>Mg(2+)</name>
        <dbReference type="ChEBI" id="CHEBI:18420"/>
    </cofactor>
</comment>
<dbReference type="PROSITE" id="PS51462">
    <property type="entry name" value="NUDIX"/>
    <property type="match status" value="1"/>
</dbReference>
<feature type="domain" description="Nudix hydrolase" evidence="5">
    <location>
        <begin position="8"/>
        <end position="141"/>
    </location>
</feature>
<evidence type="ECO:0000256" key="3">
    <source>
        <dbReference type="ARBA" id="ARBA00022801"/>
    </source>
</evidence>
<evidence type="ECO:0000313" key="7">
    <source>
        <dbReference type="Proteomes" id="UP000321638"/>
    </source>
</evidence>
<keyword evidence="2" id="KW-0479">Metal-binding</keyword>
<dbReference type="Pfam" id="PF00293">
    <property type="entry name" value="NUDIX"/>
    <property type="match status" value="1"/>
</dbReference>
<evidence type="ECO:0000259" key="5">
    <source>
        <dbReference type="PROSITE" id="PS51462"/>
    </source>
</evidence>
<dbReference type="GO" id="GO:0005737">
    <property type="term" value="C:cytoplasm"/>
    <property type="evidence" value="ECO:0007669"/>
    <property type="project" value="TreeGrafter"/>
</dbReference>
<accession>A0A5C8PEC1</accession>
<organism evidence="6 7">
    <name type="scientific">Vineibacter terrae</name>
    <dbReference type="NCBI Taxonomy" id="2586908"/>
    <lineage>
        <taxon>Bacteria</taxon>
        <taxon>Pseudomonadati</taxon>
        <taxon>Pseudomonadota</taxon>
        <taxon>Alphaproteobacteria</taxon>
        <taxon>Hyphomicrobiales</taxon>
        <taxon>Vineibacter</taxon>
    </lineage>
</organism>
<comment type="caution">
    <text evidence="6">The sequence shown here is derived from an EMBL/GenBank/DDBJ whole genome shotgun (WGS) entry which is preliminary data.</text>
</comment>
<keyword evidence="7" id="KW-1185">Reference proteome</keyword>
<sequence length="144" mass="16285">MTADLRVSIHTQYAALPYRPSPDGQLHVLLITSRDSGRWIIPKGWPMPGKTGPQVAAQEAFEEAGVIGKTGDVPVGSYRYVKRRRRTDSMTCLVEVFSLEVTDELERWPETRRRVRSWFTPQDAAARVDEAELKALIGMYGLPR</sequence>
<evidence type="ECO:0000313" key="6">
    <source>
        <dbReference type="EMBL" id="TXL72123.1"/>
    </source>
</evidence>
<dbReference type="Proteomes" id="UP000321638">
    <property type="component" value="Unassembled WGS sequence"/>
</dbReference>
<dbReference type="GO" id="GO:0016462">
    <property type="term" value="F:pyrophosphatase activity"/>
    <property type="evidence" value="ECO:0007669"/>
    <property type="project" value="InterPro"/>
</dbReference>
<dbReference type="InterPro" id="IPR015797">
    <property type="entry name" value="NUDIX_hydrolase-like_dom_sf"/>
</dbReference>
<dbReference type="CDD" id="cd04666">
    <property type="entry name" value="NUDIX_DIPP2_like_Nudt4"/>
    <property type="match status" value="1"/>
</dbReference>
<keyword evidence="3 6" id="KW-0378">Hydrolase</keyword>
<reference evidence="6 7" key="1">
    <citation type="submission" date="2019-06" db="EMBL/GenBank/DDBJ databases">
        <title>New taxonomy in bacterial strain CC-CFT640, isolated from vineyard.</title>
        <authorList>
            <person name="Lin S.-Y."/>
            <person name="Tsai C.-F."/>
            <person name="Young C.-C."/>
        </authorList>
    </citation>
    <scope>NUCLEOTIDE SEQUENCE [LARGE SCALE GENOMIC DNA]</scope>
    <source>
        <strain evidence="6 7">CC-CFT640</strain>
    </source>
</reference>
<evidence type="ECO:0000256" key="1">
    <source>
        <dbReference type="ARBA" id="ARBA00001946"/>
    </source>
</evidence>
<dbReference type="SUPFAM" id="SSF55811">
    <property type="entry name" value="Nudix"/>
    <property type="match status" value="1"/>
</dbReference>
<gene>
    <name evidence="6" type="ORF">FHP25_27255</name>
</gene>
<evidence type="ECO:0000256" key="4">
    <source>
        <dbReference type="ARBA" id="ARBA00022842"/>
    </source>
</evidence>
<dbReference type="Gene3D" id="3.90.79.10">
    <property type="entry name" value="Nucleoside Triphosphate Pyrophosphohydrolase"/>
    <property type="match status" value="1"/>
</dbReference>
<dbReference type="AlphaFoldDB" id="A0A5C8PEC1"/>